<reference evidence="1 2" key="1">
    <citation type="submission" date="2023-11" db="EMBL/GenBank/DDBJ databases">
        <title>Halocaridina rubra genome assembly.</title>
        <authorList>
            <person name="Smith C."/>
        </authorList>
    </citation>
    <scope>NUCLEOTIDE SEQUENCE [LARGE SCALE GENOMIC DNA]</scope>
    <source>
        <strain evidence="1">EP-1</strain>
        <tissue evidence="1">Whole</tissue>
    </source>
</reference>
<evidence type="ECO:0000313" key="1">
    <source>
        <dbReference type="EMBL" id="KAK7082069.1"/>
    </source>
</evidence>
<dbReference type="AlphaFoldDB" id="A0AAN8XPV8"/>
<proteinExistence type="predicted"/>
<accession>A0AAN8XPV8</accession>
<comment type="caution">
    <text evidence="1">The sequence shown here is derived from an EMBL/GenBank/DDBJ whole genome shotgun (WGS) entry which is preliminary data.</text>
</comment>
<feature type="non-terminal residue" evidence="1">
    <location>
        <position position="58"/>
    </location>
</feature>
<evidence type="ECO:0000313" key="2">
    <source>
        <dbReference type="Proteomes" id="UP001381693"/>
    </source>
</evidence>
<protein>
    <submittedName>
        <fullName evidence="1">Uncharacterized protein</fullName>
    </submittedName>
</protein>
<organism evidence="1 2">
    <name type="scientific">Halocaridina rubra</name>
    <name type="common">Hawaiian red shrimp</name>
    <dbReference type="NCBI Taxonomy" id="373956"/>
    <lineage>
        <taxon>Eukaryota</taxon>
        <taxon>Metazoa</taxon>
        <taxon>Ecdysozoa</taxon>
        <taxon>Arthropoda</taxon>
        <taxon>Crustacea</taxon>
        <taxon>Multicrustacea</taxon>
        <taxon>Malacostraca</taxon>
        <taxon>Eumalacostraca</taxon>
        <taxon>Eucarida</taxon>
        <taxon>Decapoda</taxon>
        <taxon>Pleocyemata</taxon>
        <taxon>Caridea</taxon>
        <taxon>Atyoidea</taxon>
        <taxon>Atyidae</taxon>
        <taxon>Halocaridina</taxon>
    </lineage>
</organism>
<dbReference type="Proteomes" id="UP001381693">
    <property type="component" value="Unassembled WGS sequence"/>
</dbReference>
<gene>
    <name evidence="1" type="ORF">SK128_028442</name>
</gene>
<sequence length="58" mass="6888">MSTRPKVKCERNHPRLRPYTMMDINSCKTEAVVRIERVTPGRQHMCHLVSKDHTVYIH</sequence>
<dbReference type="EMBL" id="JAXCGZ010004214">
    <property type="protein sequence ID" value="KAK7082069.1"/>
    <property type="molecule type" value="Genomic_DNA"/>
</dbReference>
<name>A0AAN8XPV8_HALRR</name>
<keyword evidence="2" id="KW-1185">Reference proteome</keyword>